<reference evidence="1 2" key="1">
    <citation type="journal article" date="2014" name="Nat. Genet.">
        <title>Genome sequence of the hot pepper provides insights into the evolution of pungency in Capsicum species.</title>
        <authorList>
            <person name="Kim S."/>
            <person name="Park M."/>
            <person name="Yeom S.I."/>
            <person name="Kim Y.M."/>
            <person name="Lee J.M."/>
            <person name="Lee H.A."/>
            <person name="Seo E."/>
            <person name="Choi J."/>
            <person name="Cheong K."/>
            <person name="Kim K.T."/>
            <person name="Jung K."/>
            <person name="Lee G.W."/>
            <person name="Oh S.K."/>
            <person name="Bae C."/>
            <person name="Kim S.B."/>
            <person name="Lee H.Y."/>
            <person name="Kim S.Y."/>
            <person name="Kim M.S."/>
            <person name="Kang B.C."/>
            <person name="Jo Y.D."/>
            <person name="Yang H.B."/>
            <person name="Jeong H.J."/>
            <person name="Kang W.H."/>
            <person name="Kwon J.K."/>
            <person name="Shin C."/>
            <person name="Lim J.Y."/>
            <person name="Park J.H."/>
            <person name="Huh J.H."/>
            <person name="Kim J.S."/>
            <person name="Kim B.D."/>
            <person name="Cohen O."/>
            <person name="Paran I."/>
            <person name="Suh M.C."/>
            <person name="Lee S.B."/>
            <person name="Kim Y.K."/>
            <person name="Shin Y."/>
            <person name="Noh S.J."/>
            <person name="Park J."/>
            <person name="Seo Y.S."/>
            <person name="Kwon S.Y."/>
            <person name="Kim H.A."/>
            <person name="Park J.M."/>
            <person name="Kim H.J."/>
            <person name="Choi S.B."/>
            <person name="Bosland P.W."/>
            <person name="Reeves G."/>
            <person name="Jo S.H."/>
            <person name="Lee B.W."/>
            <person name="Cho H.T."/>
            <person name="Choi H.S."/>
            <person name="Lee M.S."/>
            <person name="Yu Y."/>
            <person name="Do Choi Y."/>
            <person name="Park B.S."/>
            <person name="van Deynze A."/>
            <person name="Ashrafi H."/>
            <person name="Hill T."/>
            <person name="Kim W.T."/>
            <person name="Pai H.S."/>
            <person name="Ahn H.K."/>
            <person name="Yeam I."/>
            <person name="Giovannoni J.J."/>
            <person name="Rose J.K."/>
            <person name="Sorensen I."/>
            <person name="Lee S.J."/>
            <person name="Kim R.W."/>
            <person name="Choi I.Y."/>
            <person name="Choi B.S."/>
            <person name="Lim J.S."/>
            <person name="Lee Y.H."/>
            <person name="Choi D."/>
        </authorList>
    </citation>
    <scope>NUCLEOTIDE SEQUENCE [LARGE SCALE GENOMIC DNA]</scope>
    <source>
        <strain evidence="2">cv. CM334</strain>
    </source>
</reference>
<reference evidence="1 2" key="2">
    <citation type="journal article" date="2017" name="Genome Biol.">
        <title>New reference genome sequences of hot pepper reveal the massive evolution of plant disease-resistance genes by retroduplication.</title>
        <authorList>
            <person name="Kim S."/>
            <person name="Park J."/>
            <person name="Yeom S.I."/>
            <person name="Kim Y.M."/>
            <person name="Seo E."/>
            <person name="Kim K.T."/>
            <person name="Kim M.S."/>
            <person name="Lee J.M."/>
            <person name="Cheong K."/>
            <person name="Shin H.S."/>
            <person name="Kim S.B."/>
            <person name="Han K."/>
            <person name="Lee J."/>
            <person name="Park M."/>
            <person name="Lee H.A."/>
            <person name="Lee H.Y."/>
            <person name="Lee Y."/>
            <person name="Oh S."/>
            <person name="Lee J.H."/>
            <person name="Choi E."/>
            <person name="Choi E."/>
            <person name="Lee S.E."/>
            <person name="Jeon J."/>
            <person name="Kim H."/>
            <person name="Choi G."/>
            <person name="Song H."/>
            <person name="Lee J."/>
            <person name="Lee S.C."/>
            <person name="Kwon J.K."/>
            <person name="Lee H.Y."/>
            <person name="Koo N."/>
            <person name="Hong Y."/>
            <person name="Kim R.W."/>
            <person name="Kang W.H."/>
            <person name="Huh J.H."/>
            <person name="Kang B.C."/>
            <person name="Yang T.J."/>
            <person name="Lee Y.H."/>
            <person name="Bennetzen J.L."/>
            <person name="Choi D."/>
        </authorList>
    </citation>
    <scope>NUCLEOTIDE SEQUENCE [LARGE SCALE GENOMIC DNA]</scope>
    <source>
        <strain evidence="2">cv. CM334</strain>
    </source>
</reference>
<dbReference type="STRING" id="4072.A0A2G2Y860"/>
<evidence type="ECO:0000313" key="1">
    <source>
        <dbReference type="EMBL" id="PHT65956.1"/>
    </source>
</evidence>
<evidence type="ECO:0000313" key="2">
    <source>
        <dbReference type="Proteomes" id="UP000222542"/>
    </source>
</evidence>
<dbReference type="EMBL" id="AYRZ02000012">
    <property type="protein sequence ID" value="PHT65956.1"/>
    <property type="molecule type" value="Genomic_DNA"/>
</dbReference>
<keyword evidence="2" id="KW-1185">Reference proteome</keyword>
<dbReference type="AlphaFoldDB" id="A0A2G2Y860"/>
<sequence length="662" mass="74070">MRKAKVEEFMNLRKGSVTAKEYYLKFNQLAKYAPNLIVDPRASISKIVTGVFELVLKECRTAMLNRDMYLARMMMHAHQIEADKAKVKERMNKKARIASVPASKFGDISYDGAPGSKALSSTSCVRTNLLCKECGKSHLGVCRVGSDMCFGYVKNQFRVFQLGVGASTEQGQGWQFPVREAELLGVIPKLQNCVASAGCQSYPSRKAGHPSDRLDYYIALGLTSCKGHPSDRIDQRGLYLWHDIDIPPAGVTGWTPLVEIRGIIFSENIGRLGSSMVGMSFSSDFPLLSRAQNMLSSEFELVMVSVASLHFVGFFIGTFDDRKRMIETGEGIEWAVREALAFTTFLVEGNHIRLSGQDVETDLVVISHGPIGFALATELAKLGFNVGLVGPDLSFTNNYGVWEDEFKGVIHFNLPMCVEVDILYLNLKADSIVEAINIYSLVECEGNVVISCRFVTVVSGAASGKFLQYELGGPRISIQIAYRVEVEVDNYPYDLSLMVFMDYKDYVRHSAQSLEAKYPTFLYAMPMTPTRKEFKGRVIHINLPRCVEESVLYLNSKVDRIIEAISVHSLIECEGDVVIPCRFVIVVFGAASGKFLQYELGGPKISIQTTYEVEVKVDNNPYDPILMVFMDYRDYVRYDAQSLEAKYLTFLYAMPMTPTRVF</sequence>
<dbReference type="GO" id="GO:0016123">
    <property type="term" value="P:xanthophyll biosynthetic process"/>
    <property type="evidence" value="ECO:0000318"/>
    <property type="project" value="GO_Central"/>
</dbReference>
<proteinExistence type="predicted"/>
<dbReference type="InterPro" id="IPR036188">
    <property type="entry name" value="FAD/NAD-bd_sf"/>
</dbReference>
<organism evidence="1 2">
    <name type="scientific">Capsicum annuum</name>
    <name type="common">Capsicum pepper</name>
    <dbReference type="NCBI Taxonomy" id="4072"/>
    <lineage>
        <taxon>Eukaryota</taxon>
        <taxon>Viridiplantae</taxon>
        <taxon>Streptophyta</taxon>
        <taxon>Embryophyta</taxon>
        <taxon>Tracheophyta</taxon>
        <taxon>Spermatophyta</taxon>
        <taxon>Magnoliopsida</taxon>
        <taxon>eudicotyledons</taxon>
        <taxon>Gunneridae</taxon>
        <taxon>Pentapetalae</taxon>
        <taxon>asterids</taxon>
        <taxon>lamiids</taxon>
        <taxon>Solanales</taxon>
        <taxon>Solanaceae</taxon>
        <taxon>Solanoideae</taxon>
        <taxon>Capsiceae</taxon>
        <taxon>Capsicum</taxon>
    </lineage>
</organism>
<dbReference type="PANTHER" id="PTHR39757:SF3">
    <property type="entry name" value="LYCOPENE EPSILON CYCLASE, CHLOROPLASTIC"/>
    <property type="match status" value="1"/>
</dbReference>
<dbReference type="PANTHER" id="PTHR39757">
    <property type="match status" value="1"/>
</dbReference>
<dbReference type="Gramene" id="PHT65956">
    <property type="protein sequence ID" value="PHT65956"/>
    <property type="gene ID" value="T459_30381"/>
</dbReference>
<dbReference type="GO" id="GO:0045435">
    <property type="term" value="F:lycopene epsilon cyclase activity"/>
    <property type="evidence" value="ECO:0000318"/>
    <property type="project" value="GO_Central"/>
</dbReference>
<name>A0A2G2Y860_CAPAN</name>
<dbReference type="SUPFAM" id="SSF51905">
    <property type="entry name" value="FAD/NAD(P)-binding domain"/>
    <property type="match status" value="1"/>
</dbReference>
<dbReference type="Pfam" id="PF05834">
    <property type="entry name" value="Lycopene_cycl"/>
    <property type="match status" value="3"/>
</dbReference>
<comment type="caution">
    <text evidence="1">The sequence shown here is derived from an EMBL/GenBank/DDBJ whole genome shotgun (WGS) entry which is preliminary data.</text>
</comment>
<dbReference type="Proteomes" id="UP000222542">
    <property type="component" value="Unassembled WGS sequence"/>
</dbReference>
<gene>
    <name evidence="1" type="ORF">T459_30381</name>
</gene>
<dbReference type="GO" id="GO:0016120">
    <property type="term" value="P:carotene biosynthetic process"/>
    <property type="evidence" value="ECO:0000318"/>
    <property type="project" value="GO_Central"/>
</dbReference>
<protein>
    <submittedName>
        <fullName evidence="1">Lycopene epsilon cyclase, chloroplastic</fullName>
    </submittedName>
</protein>
<dbReference type="Gene3D" id="3.40.50.12470">
    <property type="match status" value="1"/>
</dbReference>
<accession>A0A2G2Y860</accession>